<dbReference type="AlphaFoldDB" id="A0AAP0RNK7"/>
<proteinExistence type="predicted"/>
<keyword evidence="2" id="KW-0472">Membrane</keyword>
<evidence type="ECO:0000313" key="3">
    <source>
        <dbReference type="EMBL" id="KAK9281253.1"/>
    </source>
</evidence>
<evidence type="ECO:0000313" key="4">
    <source>
        <dbReference type="Proteomes" id="UP001415857"/>
    </source>
</evidence>
<name>A0AAP0RNK7_LIQFO</name>
<keyword evidence="2" id="KW-1133">Transmembrane helix</keyword>
<sequence>MERQRSFSFKPTRCLVFSFAISSSVLFLAVFSIWVIKATPSLRQETHPQFRKPSLNVGPKPIILQNLTGFNRNSSASGVKNPISVPTHFRRPEDASGSADISVLKGPQRKENKSEVSADKGKEGDAVNGNFTTWQKNVSETSSENLEVSRKERIKEKRVKEL</sequence>
<reference evidence="3 4" key="1">
    <citation type="journal article" date="2024" name="Plant J.">
        <title>Genome sequences and population genomics reveal climatic adaptation and genomic divergence between two closely related sweetgum species.</title>
        <authorList>
            <person name="Xu W.Q."/>
            <person name="Ren C.Q."/>
            <person name="Zhang X.Y."/>
            <person name="Comes H.P."/>
            <person name="Liu X.H."/>
            <person name="Li Y.G."/>
            <person name="Kettle C.J."/>
            <person name="Jalonen R."/>
            <person name="Gaisberger H."/>
            <person name="Ma Y.Z."/>
            <person name="Qiu Y.X."/>
        </authorList>
    </citation>
    <scope>NUCLEOTIDE SEQUENCE [LARGE SCALE GENOMIC DNA]</scope>
    <source>
        <strain evidence="3">Hangzhou</strain>
    </source>
</reference>
<dbReference type="Proteomes" id="UP001415857">
    <property type="component" value="Unassembled WGS sequence"/>
</dbReference>
<evidence type="ECO:0000256" key="2">
    <source>
        <dbReference type="SAM" id="Phobius"/>
    </source>
</evidence>
<organism evidence="3 4">
    <name type="scientific">Liquidambar formosana</name>
    <name type="common">Formosan gum</name>
    <dbReference type="NCBI Taxonomy" id="63359"/>
    <lineage>
        <taxon>Eukaryota</taxon>
        <taxon>Viridiplantae</taxon>
        <taxon>Streptophyta</taxon>
        <taxon>Embryophyta</taxon>
        <taxon>Tracheophyta</taxon>
        <taxon>Spermatophyta</taxon>
        <taxon>Magnoliopsida</taxon>
        <taxon>eudicotyledons</taxon>
        <taxon>Gunneridae</taxon>
        <taxon>Pentapetalae</taxon>
        <taxon>Saxifragales</taxon>
        <taxon>Altingiaceae</taxon>
        <taxon>Liquidambar</taxon>
    </lineage>
</organism>
<keyword evidence="2" id="KW-0812">Transmembrane</keyword>
<feature type="compositionally biased region" description="Basic and acidic residues" evidence="1">
    <location>
        <begin position="147"/>
        <end position="162"/>
    </location>
</feature>
<feature type="compositionally biased region" description="Polar residues" evidence="1">
    <location>
        <begin position="129"/>
        <end position="146"/>
    </location>
</feature>
<feature type="region of interest" description="Disordered" evidence="1">
    <location>
        <begin position="75"/>
        <end position="162"/>
    </location>
</feature>
<dbReference type="EMBL" id="JBBPBK010000007">
    <property type="protein sequence ID" value="KAK9281253.1"/>
    <property type="molecule type" value="Genomic_DNA"/>
</dbReference>
<feature type="compositionally biased region" description="Basic and acidic residues" evidence="1">
    <location>
        <begin position="108"/>
        <end position="125"/>
    </location>
</feature>
<accession>A0AAP0RNK7</accession>
<gene>
    <name evidence="3" type="ORF">L1049_004149</name>
</gene>
<evidence type="ECO:0000256" key="1">
    <source>
        <dbReference type="SAM" id="MobiDB-lite"/>
    </source>
</evidence>
<protein>
    <submittedName>
        <fullName evidence="3">Uncharacterized protein</fullName>
    </submittedName>
</protein>
<comment type="caution">
    <text evidence="3">The sequence shown here is derived from an EMBL/GenBank/DDBJ whole genome shotgun (WGS) entry which is preliminary data.</text>
</comment>
<keyword evidence="4" id="KW-1185">Reference proteome</keyword>
<feature type="transmembrane region" description="Helical" evidence="2">
    <location>
        <begin position="12"/>
        <end position="36"/>
    </location>
</feature>